<evidence type="ECO:0000259" key="4">
    <source>
        <dbReference type="PROSITE" id="PS50927"/>
    </source>
</evidence>
<dbReference type="SUPFAM" id="SSF51110">
    <property type="entry name" value="alpha-D-mannose-specific plant lectins"/>
    <property type="match status" value="1"/>
</dbReference>
<dbReference type="PANTHER" id="PTHR32444:SF183">
    <property type="entry name" value="APPLE DOMAIN-CONTAINING PROTEIN"/>
    <property type="match status" value="1"/>
</dbReference>
<dbReference type="Proteomes" id="UP001457282">
    <property type="component" value="Unassembled WGS sequence"/>
</dbReference>
<evidence type="ECO:0000313" key="6">
    <source>
        <dbReference type="Proteomes" id="UP001457282"/>
    </source>
</evidence>
<dbReference type="InterPro" id="IPR036426">
    <property type="entry name" value="Bulb-type_lectin_dom_sf"/>
</dbReference>
<keyword evidence="3" id="KW-0325">Glycoprotein</keyword>
<organism evidence="5 6">
    <name type="scientific">Rubus argutus</name>
    <name type="common">Southern blackberry</name>
    <dbReference type="NCBI Taxonomy" id="59490"/>
    <lineage>
        <taxon>Eukaryota</taxon>
        <taxon>Viridiplantae</taxon>
        <taxon>Streptophyta</taxon>
        <taxon>Embryophyta</taxon>
        <taxon>Tracheophyta</taxon>
        <taxon>Spermatophyta</taxon>
        <taxon>Magnoliopsida</taxon>
        <taxon>eudicotyledons</taxon>
        <taxon>Gunneridae</taxon>
        <taxon>Pentapetalae</taxon>
        <taxon>rosids</taxon>
        <taxon>fabids</taxon>
        <taxon>Rosales</taxon>
        <taxon>Rosaceae</taxon>
        <taxon>Rosoideae</taxon>
        <taxon>Rosoideae incertae sedis</taxon>
        <taxon>Rubus</taxon>
    </lineage>
</organism>
<evidence type="ECO:0000256" key="1">
    <source>
        <dbReference type="ARBA" id="ARBA00022729"/>
    </source>
</evidence>
<evidence type="ECO:0000256" key="2">
    <source>
        <dbReference type="ARBA" id="ARBA00023157"/>
    </source>
</evidence>
<keyword evidence="6" id="KW-1185">Reference proteome</keyword>
<dbReference type="Gene3D" id="2.90.10.10">
    <property type="entry name" value="Bulb-type lectin domain"/>
    <property type="match status" value="1"/>
</dbReference>
<dbReference type="Pfam" id="PF01453">
    <property type="entry name" value="B_lectin"/>
    <property type="match status" value="1"/>
</dbReference>
<gene>
    <name evidence="5" type="ORF">M0R45_014305</name>
</gene>
<keyword evidence="1" id="KW-0732">Signal</keyword>
<dbReference type="PROSITE" id="PS50927">
    <property type="entry name" value="BULB_LECTIN"/>
    <property type="match status" value="1"/>
</dbReference>
<dbReference type="InterPro" id="IPR001480">
    <property type="entry name" value="Bulb-type_lectin_dom"/>
</dbReference>
<feature type="domain" description="Bulb-type lectin" evidence="4">
    <location>
        <begin position="24"/>
        <end position="146"/>
    </location>
</feature>
<reference evidence="5 6" key="1">
    <citation type="journal article" date="2023" name="G3 (Bethesda)">
        <title>A chromosome-length genome assembly and annotation of blackberry (Rubus argutus, cv. 'Hillquist').</title>
        <authorList>
            <person name="Bruna T."/>
            <person name="Aryal R."/>
            <person name="Dudchenko O."/>
            <person name="Sargent D.J."/>
            <person name="Mead D."/>
            <person name="Buti M."/>
            <person name="Cavallini A."/>
            <person name="Hytonen T."/>
            <person name="Andres J."/>
            <person name="Pham M."/>
            <person name="Weisz D."/>
            <person name="Mascagni F."/>
            <person name="Usai G."/>
            <person name="Natali L."/>
            <person name="Bassil N."/>
            <person name="Fernandez G.E."/>
            <person name="Lomsadze A."/>
            <person name="Armour M."/>
            <person name="Olukolu B."/>
            <person name="Poorten T."/>
            <person name="Britton C."/>
            <person name="Davik J."/>
            <person name="Ashrafi H."/>
            <person name="Aiden E.L."/>
            <person name="Borodovsky M."/>
            <person name="Worthington M."/>
        </authorList>
    </citation>
    <scope>NUCLEOTIDE SEQUENCE [LARGE SCALE GENOMIC DNA]</scope>
    <source>
        <strain evidence="5">PI 553951</strain>
    </source>
</reference>
<dbReference type="FunFam" id="2.90.10.10:FF:000004">
    <property type="entry name" value="G-type lectin S-receptor-like serine/threonine-protein kinase"/>
    <property type="match status" value="1"/>
</dbReference>
<dbReference type="CDD" id="cd00028">
    <property type="entry name" value="B_lectin"/>
    <property type="match status" value="1"/>
</dbReference>
<evidence type="ECO:0000313" key="5">
    <source>
        <dbReference type="EMBL" id="KAK9937523.1"/>
    </source>
</evidence>
<accession>A0AAW1XL20</accession>
<dbReference type="SMART" id="SM00108">
    <property type="entry name" value="B_lectin"/>
    <property type="match status" value="1"/>
</dbReference>
<evidence type="ECO:0000256" key="3">
    <source>
        <dbReference type="ARBA" id="ARBA00023180"/>
    </source>
</evidence>
<dbReference type="PANTHER" id="PTHR32444">
    <property type="entry name" value="BULB-TYPE LECTIN DOMAIN-CONTAINING PROTEIN"/>
    <property type="match status" value="1"/>
</dbReference>
<keyword evidence="2" id="KW-1015">Disulfide bond</keyword>
<name>A0AAW1XL20_RUBAR</name>
<proteinExistence type="predicted"/>
<comment type="caution">
    <text evidence="5">The sequence shown here is derived from an EMBL/GenBank/DDBJ whole genome shotgun (WGS) entry which is preliminary data.</text>
</comment>
<protein>
    <recommendedName>
        <fullName evidence="4">Bulb-type lectin domain-containing protein</fullName>
    </recommendedName>
</protein>
<dbReference type="EMBL" id="JBEDUW010000003">
    <property type="protein sequence ID" value="KAK9937523.1"/>
    <property type="molecule type" value="Genomic_DNA"/>
</dbReference>
<sequence length="155" mass="17095">MKDPFKVLIRMCICSSFLLIITVGGTASTFQSIKDGETIVSTGGTFELGFFTPEGASGNRYVGIWYKKISVRTVVWVANRDTPLTDSSGVLQVTNPGILVLLKNNQSIVWSSNTSRFAQNPVVQLLDSGNFVVTDGSDTNPEIFLWQSFDYPMKR</sequence>
<dbReference type="AlphaFoldDB" id="A0AAW1XL20"/>